<dbReference type="SUPFAM" id="SSF52096">
    <property type="entry name" value="ClpP/crotonase"/>
    <property type="match status" value="1"/>
</dbReference>
<dbReference type="InterPro" id="IPR029045">
    <property type="entry name" value="ClpP/crotonase-like_dom_sf"/>
</dbReference>
<dbReference type="PANTHER" id="PTHR42964">
    <property type="entry name" value="ENOYL-COA HYDRATASE"/>
    <property type="match status" value="1"/>
</dbReference>
<sequence>MSQHEIHSATHGPLGEVRFDHSGRHNCFTEAALADLVAELERVAADPAVSAIRLTMAGPTFCSGWDTREFAALAQRSGAELEASLRASDAALERIKTLPVPVIAAVRGQVTGFGVGLLASLHLAVLADDTTAALPEIAYGISPAGILGTLLDRLPIAAAQRMLLTGLPVTATELHAWGLAAQVVPEARLDATVAETVERLTGYPGGITRTVLQAIQACSATGTSDPAYAAAVQTLGSLGAGGRR</sequence>
<keyword evidence="3" id="KW-1185">Reference proteome</keyword>
<dbReference type="RefSeq" id="WP_343995570.1">
    <property type="nucleotide sequence ID" value="NZ_BAAALG010000011.1"/>
</dbReference>
<dbReference type="InterPro" id="IPR051683">
    <property type="entry name" value="Enoyl-CoA_Hydratase/Isomerase"/>
</dbReference>
<reference evidence="3" key="1">
    <citation type="journal article" date="2019" name="Int. J. Syst. Evol. Microbiol.">
        <title>The Global Catalogue of Microorganisms (GCM) 10K type strain sequencing project: providing services to taxonomists for standard genome sequencing and annotation.</title>
        <authorList>
            <consortium name="The Broad Institute Genomics Platform"/>
            <consortium name="The Broad Institute Genome Sequencing Center for Infectious Disease"/>
            <person name="Wu L."/>
            <person name="Ma J."/>
        </authorList>
    </citation>
    <scope>NUCLEOTIDE SEQUENCE [LARGE SCALE GENOMIC DNA]</scope>
    <source>
        <strain evidence="3">JCM 13008</strain>
    </source>
</reference>
<comment type="similarity">
    <text evidence="1">Belongs to the enoyl-CoA hydratase/isomerase family.</text>
</comment>
<dbReference type="Pfam" id="PF00378">
    <property type="entry name" value="ECH_1"/>
    <property type="match status" value="1"/>
</dbReference>
<evidence type="ECO:0008006" key="4">
    <source>
        <dbReference type="Google" id="ProtNLM"/>
    </source>
</evidence>
<organism evidence="2 3">
    <name type="scientific">Nocardioides dubius</name>
    <dbReference type="NCBI Taxonomy" id="317019"/>
    <lineage>
        <taxon>Bacteria</taxon>
        <taxon>Bacillati</taxon>
        <taxon>Actinomycetota</taxon>
        <taxon>Actinomycetes</taxon>
        <taxon>Propionibacteriales</taxon>
        <taxon>Nocardioidaceae</taxon>
        <taxon>Nocardioides</taxon>
    </lineage>
</organism>
<dbReference type="Proteomes" id="UP001501581">
    <property type="component" value="Unassembled WGS sequence"/>
</dbReference>
<dbReference type="EMBL" id="BAAALG010000011">
    <property type="protein sequence ID" value="GAA1107543.1"/>
    <property type="molecule type" value="Genomic_DNA"/>
</dbReference>
<dbReference type="InterPro" id="IPR001753">
    <property type="entry name" value="Enoyl-CoA_hydra/iso"/>
</dbReference>
<evidence type="ECO:0000313" key="2">
    <source>
        <dbReference type="EMBL" id="GAA1107543.1"/>
    </source>
</evidence>
<dbReference type="PANTHER" id="PTHR42964:SF1">
    <property type="entry name" value="POLYKETIDE BIOSYNTHESIS ENOYL-COA HYDRATASE PKSH-RELATED"/>
    <property type="match status" value="1"/>
</dbReference>
<evidence type="ECO:0000313" key="3">
    <source>
        <dbReference type="Proteomes" id="UP001501581"/>
    </source>
</evidence>
<gene>
    <name evidence="2" type="ORF">GCM10009668_29460</name>
</gene>
<comment type="caution">
    <text evidence="2">The sequence shown here is derived from an EMBL/GenBank/DDBJ whole genome shotgun (WGS) entry which is preliminary data.</text>
</comment>
<evidence type="ECO:0000256" key="1">
    <source>
        <dbReference type="ARBA" id="ARBA00005254"/>
    </source>
</evidence>
<protein>
    <recommendedName>
        <fullName evidence="4">Enoyl-CoA hydratase</fullName>
    </recommendedName>
</protein>
<accession>A0ABP4EJ57</accession>
<dbReference type="Gene3D" id="3.90.226.10">
    <property type="entry name" value="2-enoyl-CoA Hydratase, Chain A, domain 1"/>
    <property type="match status" value="1"/>
</dbReference>
<proteinExistence type="inferred from homology"/>
<name>A0ABP4EJ57_9ACTN</name>
<dbReference type="CDD" id="cd06558">
    <property type="entry name" value="crotonase-like"/>
    <property type="match status" value="1"/>
</dbReference>